<keyword evidence="3" id="KW-0813">Transport</keyword>
<keyword evidence="10" id="KW-0238">DNA-binding</keyword>
<dbReference type="FunFam" id="1.10.10.60:FF:000204">
    <property type="entry name" value="transcription factor MYB80"/>
    <property type="match status" value="1"/>
</dbReference>
<organism evidence="18 19">
    <name type="scientific">Cinchona calisaya</name>
    <dbReference type="NCBI Taxonomy" id="153742"/>
    <lineage>
        <taxon>Eukaryota</taxon>
        <taxon>Viridiplantae</taxon>
        <taxon>Streptophyta</taxon>
        <taxon>Embryophyta</taxon>
        <taxon>Tracheophyta</taxon>
        <taxon>Spermatophyta</taxon>
        <taxon>Magnoliopsida</taxon>
        <taxon>eudicotyledons</taxon>
        <taxon>Gunneridae</taxon>
        <taxon>Pentapetalae</taxon>
        <taxon>asterids</taxon>
        <taxon>lamiids</taxon>
        <taxon>Gentianales</taxon>
        <taxon>Rubiaceae</taxon>
        <taxon>Cinchonoideae</taxon>
        <taxon>Cinchoneae</taxon>
        <taxon>Cinchona</taxon>
    </lineage>
</organism>
<feature type="transmembrane region" description="Helical" evidence="15">
    <location>
        <begin position="276"/>
        <end position="295"/>
    </location>
</feature>
<feature type="domain" description="Myb-like" evidence="16">
    <location>
        <begin position="583"/>
        <end position="633"/>
    </location>
</feature>
<evidence type="ECO:0000313" key="19">
    <source>
        <dbReference type="Proteomes" id="UP001630127"/>
    </source>
</evidence>
<keyword evidence="12" id="KW-0804">Transcription</keyword>
<evidence type="ECO:0000256" key="14">
    <source>
        <dbReference type="SAM" id="MobiDB-lite"/>
    </source>
</evidence>
<evidence type="ECO:0000259" key="16">
    <source>
        <dbReference type="PROSITE" id="PS50090"/>
    </source>
</evidence>
<keyword evidence="7" id="KW-0029">Amino-acid transport</keyword>
<evidence type="ECO:0000313" key="18">
    <source>
        <dbReference type="EMBL" id="KAL3508314.1"/>
    </source>
</evidence>
<feature type="transmembrane region" description="Helical" evidence="15">
    <location>
        <begin position="61"/>
        <end position="84"/>
    </location>
</feature>
<feature type="domain" description="HTH myb-type" evidence="17">
    <location>
        <begin position="587"/>
        <end position="637"/>
    </location>
</feature>
<evidence type="ECO:0000256" key="7">
    <source>
        <dbReference type="ARBA" id="ARBA00022970"/>
    </source>
</evidence>
<feature type="transmembrane region" description="Helical" evidence="15">
    <location>
        <begin position="404"/>
        <end position="423"/>
    </location>
</feature>
<evidence type="ECO:0000256" key="5">
    <source>
        <dbReference type="ARBA" id="ARBA00022692"/>
    </source>
</evidence>
<dbReference type="PANTHER" id="PTHR48017">
    <property type="entry name" value="OS05G0424000 PROTEIN-RELATED"/>
    <property type="match status" value="1"/>
</dbReference>
<comment type="subcellular location">
    <subcellularLocation>
        <location evidence="2">Membrane</location>
    </subcellularLocation>
    <subcellularLocation>
        <location evidence="1">Nucleus</location>
    </subcellularLocation>
</comment>
<dbReference type="GO" id="GO:0006865">
    <property type="term" value="P:amino acid transport"/>
    <property type="evidence" value="ECO:0007669"/>
    <property type="project" value="UniProtKB-KW"/>
</dbReference>
<keyword evidence="9" id="KW-0805">Transcription regulation</keyword>
<dbReference type="Pfam" id="PF00249">
    <property type="entry name" value="Myb_DNA-binding"/>
    <property type="match status" value="2"/>
</dbReference>
<protein>
    <submittedName>
        <fullName evidence="18">Uncharacterized protein</fullName>
    </submittedName>
</protein>
<feature type="transmembrane region" description="Helical" evidence="15">
    <location>
        <begin position="435"/>
        <end position="454"/>
    </location>
</feature>
<evidence type="ECO:0000256" key="13">
    <source>
        <dbReference type="ARBA" id="ARBA00023242"/>
    </source>
</evidence>
<evidence type="ECO:0000259" key="17">
    <source>
        <dbReference type="PROSITE" id="PS51294"/>
    </source>
</evidence>
<feature type="region of interest" description="Disordered" evidence="14">
    <location>
        <begin position="780"/>
        <end position="827"/>
    </location>
</feature>
<feature type="compositionally biased region" description="Polar residues" evidence="14">
    <location>
        <begin position="780"/>
        <end position="792"/>
    </location>
</feature>
<feature type="domain" description="Myb-like" evidence="16">
    <location>
        <begin position="530"/>
        <end position="582"/>
    </location>
</feature>
<dbReference type="InterPro" id="IPR013057">
    <property type="entry name" value="AA_transpt_TM"/>
</dbReference>
<accession>A0ABD2YQM6</accession>
<keyword evidence="5 15" id="KW-0812">Transmembrane</keyword>
<dbReference type="GO" id="GO:0009555">
    <property type="term" value="P:pollen development"/>
    <property type="evidence" value="ECO:0007669"/>
    <property type="project" value="UniProtKB-ARBA"/>
</dbReference>
<proteinExistence type="predicted"/>
<dbReference type="InterPro" id="IPR001005">
    <property type="entry name" value="SANT/Myb"/>
</dbReference>
<evidence type="ECO:0000256" key="12">
    <source>
        <dbReference type="ARBA" id="ARBA00023163"/>
    </source>
</evidence>
<evidence type="ECO:0000256" key="15">
    <source>
        <dbReference type="SAM" id="Phobius"/>
    </source>
</evidence>
<gene>
    <name evidence="18" type="ORF">ACH5RR_027715</name>
</gene>
<evidence type="ECO:0000256" key="8">
    <source>
        <dbReference type="ARBA" id="ARBA00022989"/>
    </source>
</evidence>
<evidence type="ECO:0000256" key="3">
    <source>
        <dbReference type="ARBA" id="ARBA00022448"/>
    </source>
</evidence>
<evidence type="ECO:0000256" key="1">
    <source>
        <dbReference type="ARBA" id="ARBA00004123"/>
    </source>
</evidence>
<sequence>MGIPTNEAETFLLTNSDSSNVNNSQELYKRKGTIWSATAHIITGVIGAGVLSLAWSTAQLGWIAGPLIMIFFALVTIASTLLLCDCYRSPDAELGPIRNRSLTEAVKFYLGEKKQQICAVFVLESLYGCGIAYTITATESVSAIQKSNCYHREGHHANCGHNNSKFMLMFGAVQIVMSQIPDFHNMAWLSIIAATMSFSYASIGLALGLAKVIENGKFLGSITGVPADNLTRKLWLVFEAIGDIAFAYPYSVIVLEIQDTLKSPPPENQTMKKASTASIITTTFFYLSCACFGYGAFGNNTPGNLLTGFGFYEPYWLVDFANACVVLHLVGGYQVYSQPIFALVEKWFNTKFPNSIFAQNFDLKLPLLPAVQLNPFRLWFRTMYVASTTGISMLFPYFNQVLGLLGAVNFWSLGIYFPVEMYIVQRNIGSWTRKWIVLEVFSFICLIISVVSLIGRINKSTSQSWPREKQLCNAKEYIKVKLNKFVALFFQFHLYLSHFATLKAFIQFASTGGNYKSGVSKMGRIPCCEKDNVKRGQWTPEEDHKLSSYIAQHGTCNWRLIPKHAGLQRCGKSCRLRWTNYLRPDLKHGQFSDAEEQTIVTLHSVLGNRWSVIAAQLPGRTDNDVKNHWNTKLKKKLSGMGIDPVTHKPFSHLITEIATTLAPPQVPHLAEAALGCFKDEMLHLLTKKRIGSFQIGATPVNTTATTHVIKHENRDETIEKFKHGLSRAIKDPETLPTNKTWDNVAAGCVNFAGACTAFAVPDSGFHYGLSALANEGDGSSWHQSMCAGSSATGDRRGQLDEKLEDENGQDSEGRETRDGGTIFNSDCTLWDLPSEELTSPMV</sequence>
<dbReference type="PROSITE" id="PS51294">
    <property type="entry name" value="HTH_MYB"/>
    <property type="match status" value="2"/>
</dbReference>
<reference evidence="18 19" key="1">
    <citation type="submission" date="2024-11" db="EMBL/GenBank/DDBJ databases">
        <title>A near-complete genome assembly of Cinchona calisaya.</title>
        <authorList>
            <person name="Lian D.C."/>
            <person name="Zhao X.W."/>
            <person name="Wei L."/>
        </authorList>
    </citation>
    <scope>NUCLEOTIDE SEQUENCE [LARGE SCALE GENOMIC DNA]</scope>
    <source>
        <tissue evidence="18">Nenye</tissue>
    </source>
</reference>
<dbReference type="Proteomes" id="UP001630127">
    <property type="component" value="Unassembled WGS sequence"/>
</dbReference>
<dbReference type="GO" id="GO:0005634">
    <property type="term" value="C:nucleus"/>
    <property type="evidence" value="ECO:0007669"/>
    <property type="project" value="UniProtKB-SubCell"/>
</dbReference>
<keyword evidence="4" id="KW-0217">Developmental protein</keyword>
<evidence type="ECO:0000256" key="9">
    <source>
        <dbReference type="ARBA" id="ARBA00023015"/>
    </source>
</evidence>
<dbReference type="CDD" id="cd00167">
    <property type="entry name" value="SANT"/>
    <property type="match status" value="2"/>
</dbReference>
<dbReference type="PROSITE" id="PS50090">
    <property type="entry name" value="MYB_LIKE"/>
    <property type="match status" value="2"/>
</dbReference>
<feature type="transmembrane region" description="Helical" evidence="15">
    <location>
        <begin position="315"/>
        <end position="336"/>
    </location>
</feature>
<keyword evidence="11 15" id="KW-0472">Membrane</keyword>
<feature type="transmembrane region" description="Helical" evidence="15">
    <location>
        <begin position="187"/>
        <end position="213"/>
    </location>
</feature>
<dbReference type="FunFam" id="1.10.10.60:FF:000015">
    <property type="entry name" value="Transcription factor RAX3"/>
    <property type="match status" value="1"/>
</dbReference>
<feature type="transmembrane region" description="Helical" evidence="15">
    <location>
        <begin position="34"/>
        <end position="55"/>
    </location>
</feature>
<dbReference type="SUPFAM" id="SSF46689">
    <property type="entry name" value="Homeodomain-like"/>
    <property type="match status" value="1"/>
</dbReference>
<keyword evidence="19" id="KW-1185">Reference proteome</keyword>
<dbReference type="AlphaFoldDB" id="A0ABD2YQM6"/>
<feature type="domain" description="HTH myb-type" evidence="17">
    <location>
        <begin position="530"/>
        <end position="586"/>
    </location>
</feature>
<evidence type="ECO:0000256" key="2">
    <source>
        <dbReference type="ARBA" id="ARBA00004370"/>
    </source>
</evidence>
<dbReference type="GO" id="GO:0016020">
    <property type="term" value="C:membrane"/>
    <property type="evidence" value="ECO:0007669"/>
    <property type="project" value="UniProtKB-SubCell"/>
</dbReference>
<keyword evidence="6" id="KW-0677">Repeat</keyword>
<dbReference type="GO" id="GO:0048658">
    <property type="term" value="P:anther wall tapetum development"/>
    <property type="evidence" value="ECO:0007669"/>
    <property type="project" value="UniProtKB-ARBA"/>
</dbReference>
<dbReference type="Pfam" id="PF01490">
    <property type="entry name" value="Aa_trans"/>
    <property type="match status" value="1"/>
</dbReference>
<dbReference type="InterPro" id="IPR009057">
    <property type="entry name" value="Homeodomain-like_sf"/>
</dbReference>
<comment type="caution">
    <text evidence="18">The sequence shown here is derived from an EMBL/GenBank/DDBJ whole genome shotgun (WGS) entry which is preliminary data.</text>
</comment>
<evidence type="ECO:0000256" key="11">
    <source>
        <dbReference type="ARBA" id="ARBA00023136"/>
    </source>
</evidence>
<dbReference type="EMBL" id="JBJUIK010000012">
    <property type="protein sequence ID" value="KAL3508314.1"/>
    <property type="molecule type" value="Genomic_DNA"/>
</dbReference>
<evidence type="ECO:0000256" key="10">
    <source>
        <dbReference type="ARBA" id="ARBA00023125"/>
    </source>
</evidence>
<keyword evidence="13" id="KW-0539">Nucleus</keyword>
<dbReference type="InterPro" id="IPR017930">
    <property type="entry name" value="Myb_dom"/>
</dbReference>
<name>A0ABD2YQM6_9GENT</name>
<keyword evidence="8 15" id="KW-1133">Transmembrane helix</keyword>
<dbReference type="SMART" id="SM00717">
    <property type="entry name" value="SANT"/>
    <property type="match status" value="2"/>
</dbReference>
<evidence type="ECO:0000256" key="4">
    <source>
        <dbReference type="ARBA" id="ARBA00022473"/>
    </source>
</evidence>
<evidence type="ECO:0000256" key="6">
    <source>
        <dbReference type="ARBA" id="ARBA00022737"/>
    </source>
</evidence>
<dbReference type="Gene3D" id="1.10.10.60">
    <property type="entry name" value="Homeodomain-like"/>
    <property type="match status" value="2"/>
</dbReference>
<dbReference type="GO" id="GO:0003677">
    <property type="term" value="F:DNA binding"/>
    <property type="evidence" value="ECO:0007669"/>
    <property type="project" value="UniProtKB-KW"/>
</dbReference>